<reference evidence="2 3" key="1">
    <citation type="submission" date="2019-05" db="EMBL/GenBank/DDBJ databases">
        <title>Draft genome sequence of Nonomuraea zeae DSM 100528.</title>
        <authorList>
            <person name="Saricaoglu S."/>
            <person name="Isik K."/>
        </authorList>
    </citation>
    <scope>NUCLEOTIDE SEQUENCE [LARGE SCALE GENOMIC DNA]</scope>
    <source>
        <strain evidence="2 3">DSM 100528</strain>
    </source>
</reference>
<dbReference type="RefSeq" id="WP_138696452.1">
    <property type="nucleotide sequence ID" value="NZ_JBHSAZ010000026.1"/>
</dbReference>
<feature type="domain" description="AraC effector-binding" evidence="1">
    <location>
        <begin position="1"/>
        <end position="161"/>
    </location>
</feature>
<protein>
    <submittedName>
        <fullName evidence="2">GyrI-like domain-containing protein</fullName>
    </submittedName>
</protein>
<evidence type="ECO:0000313" key="3">
    <source>
        <dbReference type="Proteomes" id="UP000306628"/>
    </source>
</evidence>
<dbReference type="OrthoDB" id="64208at2"/>
<accession>A0A5S4FSV2</accession>
<comment type="caution">
    <text evidence="2">The sequence shown here is derived from an EMBL/GenBank/DDBJ whole genome shotgun (WGS) entry which is preliminary data.</text>
</comment>
<dbReference type="Proteomes" id="UP000306628">
    <property type="component" value="Unassembled WGS sequence"/>
</dbReference>
<gene>
    <name evidence="2" type="ORF">ETD85_47540</name>
</gene>
<sequence>MPQIVEFPDRPYVGVRATITMTSFGVVGDRIGELIGWLAERGQAPAGAPFFRYDAINMPEDRLVVAAGVPVTAPVEAERDYFTATLPAGRYVTTSHHGHPDQLAGVVTEMLKWAEDEGLTWDMTEKDGTEHWGARLELYKTDPRIEPDLNNWDIDLQFRLA</sequence>
<dbReference type="Gene3D" id="3.20.80.10">
    <property type="entry name" value="Regulatory factor, effector binding domain"/>
    <property type="match status" value="1"/>
</dbReference>
<dbReference type="SMART" id="SM00871">
    <property type="entry name" value="AraC_E_bind"/>
    <property type="match status" value="1"/>
</dbReference>
<evidence type="ECO:0000259" key="1">
    <source>
        <dbReference type="SMART" id="SM00871"/>
    </source>
</evidence>
<dbReference type="AlphaFoldDB" id="A0A5S4FSV2"/>
<dbReference type="Pfam" id="PF06445">
    <property type="entry name" value="GyrI-like"/>
    <property type="match status" value="1"/>
</dbReference>
<dbReference type="SUPFAM" id="SSF55136">
    <property type="entry name" value="Probable bacterial effector-binding domain"/>
    <property type="match status" value="1"/>
</dbReference>
<organism evidence="2 3">
    <name type="scientific">Nonomuraea zeae</name>
    <dbReference type="NCBI Taxonomy" id="1642303"/>
    <lineage>
        <taxon>Bacteria</taxon>
        <taxon>Bacillati</taxon>
        <taxon>Actinomycetota</taxon>
        <taxon>Actinomycetes</taxon>
        <taxon>Streptosporangiales</taxon>
        <taxon>Streptosporangiaceae</taxon>
        <taxon>Nonomuraea</taxon>
    </lineage>
</organism>
<dbReference type="InterPro" id="IPR010499">
    <property type="entry name" value="AraC_E-bd"/>
</dbReference>
<dbReference type="InterPro" id="IPR029442">
    <property type="entry name" value="GyrI-like"/>
</dbReference>
<keyword evidence="3" id="KW-1185">Reference proteome</keyword>
<proteinExistence type="predicted"/>
<dbReference type="InterPro" id="IPR011256">
    <property type="entry name" value="Reg_factor_effector_dom_sf"/>
</dbReference>
<name>A0A5S4FSV2_9ACTN</name>
<dbReference type="EMBL" id="VCKX01000251">
    <property type="protein sequence ID" value="TMR23713.1"/>
    <property type="molecule type" value="Genomic_DNA"/>
</dbReference>
<evidence type="ECO:0000313" key="2">
    <source>
        <dbReference type="EMBL" id="TMR23713.1"/>
    </source>
</evidence>